<feature type="region of interest" description="Disordered" evidence="1">
    <location>
        <begin position="117"/>
        <end position="171"/>
    </location>
</feature>
<dbReference type="EMBL" id="JAHWGI010001343">
    <property type="protein sequence ID" value="KAK3928677.1"/>
    <property type="molecule type" value="Genomic_DNA"/>
</dbReference>
<gene>
    <name evidence="2" type="ORF">KUF71_016901</name>
</gene>
<organism evidence="2 3">
    <name type="scientific">Frankliniella fusca</name>
    <dbReference type="NCBI Taxonomy" id="407009"/>
    <lineage>
        <taxon>Eukaryota</taxon>
        <taxon>Metazoa</taxon>
        <taxon>Ecdysozoa</taxon>
        <taxon>Arthropoda</taxon>
        <taxon>Hexapoda</taxon>
        <taxon>Insecta</taxon>
        <taxon>Pterygota</taxon>
        <taxon>Neoptera</taxon>
        <taxon>Paraneoptera</taxon>
        <taxon>Thysanoptera</taxon>
        <taxon>Terebrantia</taxon>
        <taxon>Thripoidea</taxon>
        <taxon>Thripidae</taxon>
        <taxon>Frankliniella</taxon>
    </lineage>
</organism>
<evidence type="ECO:0000256" key="1">
    <source>
        <dbReference type="SAM" id="MobiDB-lite"/>
    </source>
</evidence>
<evidence type="ECO:0000313" key="3">
    <source>
        <dbReference type="Proteomes" id="UP001219518"/>
    </source>
</evidence>
<name>A0AAE1HWG2_9NEOP</name>
<protein>
    <submittedName>
        <fullName evidence="2">Truncated polyprotein 1aTF</fullName>
    </submittedName>
</protein>
<reference evidence="2" key="1">
    <citation type="submission" date="2021-07" db="EMBL/GenBank/DDBJ databases">
        <authorList>
            <person name="Catto M.A."/>
            <person name="Jacobson A."/>
            <person name="Kennedy G."/>
            <person name="Labadie P."/>
            <person name="Hunt B.G."/>
            <person name="Srinivasan R."/>
        </authorList>
    </citation>
    <scope>NUCLEOTIDE SEQUENCE</scope>
    <source>
        <strain evidence="2">PL_HMW_Pooled</strain>
        <tissue evidence="2">Head</tissue>
    </source>
</reference>
<dbReference type="Proteomes" id="UP001219518">
    <property type="component" value="Unassembled WGS sequence"/>
</dbReference>
<sequence length="192" mass="19514">MTAGAWLEPGWSRSPARWRPPPLEHAVGERASPGERDATPRAPWTSLGRAAAGPLALGTLHAAIAVPVWPGLGSPAAAAPPAPTCPPAAAAAARDGMAPRCLLLRCCCGGQVHDADAAPAPAPGPPAPSKSRKCTASCQQPPADSLVPSYVSEPPPSCRKLLRKREGPSKVSECVLPERCRSQGGASATPPA</sequence>
<reference evidence="2" key="2">
    <citation type="journal article" date="2023" name="BMC Genomics">
        <title>Pest status, molecular evolution, and epigenetic factors derived from the genome assembly of Frankliniella fusca, a thysanopteran phytovirus vector.</title>
        <authorList>
            <person name="Catto M.A."/>
            <person name="Labadie P.E."/>
            <person name="Jacobson A.L."/>
            <person name="Kennedy G.G."/>
            <person name="Srinivasan R."/>
            <person name="Hunt B.G."/>
        </authorList>
    </citation>
    <scope>NUCLEOTIDE SEQUENCE</scope>
    <source>
        <strain evidence="2">PL_HMW_Pooled</strain>
    </source>
</reference>
<feature type="compositionally biased region" description="Basic and acidic residues" evidence="1">
    <location>
        <begin position="26"/>
        <end position="39"/>
    </location>
</feature>
<evidence type="ECO:0000313" key="2">
    <source>
        <dbReference type="EMBL" id="KAK3928677.1"/>
    </source>
</evidence>
<proteinExistence type="predicted"/>
<feature type="region of interest" description="Disordered" evidence="1">
    <location>
        <begin position="1"/>
        <end position="45"/>
    </location>
</feature>
<accession>A0AAE1HWG2</accession>
<dbReference type="AlphaFoldDB" id="A0AAE1HWG2"/>
<keyword evidence="3" id="KW-1185">Reference proteome</keyword>
<comment type="caution">
    <text evidence="2">The sequence shown here is derived from an EMBL/GenBank/DDBJ whole genome shotgun (WGS) entry which is preliminary data.</text>
</comment>